<sequence>MAGDFLGQGPLLLAAAALGPLSVPARSTGATARADWALSADVLLVGTAVTAALLAIEQA</sequence>
<organism evidence="1 2">
    <name type="scientific">Streptomyces filamentosus</name>
    <name type="common">Streptomyces roseosporus</name>
    <dbReference type="NCBI Taxonomy" id="67294"/>
    <lineage>
        <taxon>Bacteria</taxon>
        <taxon>Bacillati</taxon>
        <taxon>Actinomycetota</taxon>
        <taxon>Actinomycetes</taxon>
        <taxon>Kitasatosporales</taxon>
        <taxon>Streptomycetaceae</taxon>
        <taxon>Streptomyces</taxon>
    </lineage>
</organism>
<dbReference type="Proteomes" id="UP001056079">
    <property type="component" value="Chromosome"/>
</dbReference>
<dbReference type="EMBL" id="CP098609">
    <property type="protein sequence ID" value="USC45660.1"/>
    <property type="molecule type" value="Genomic_DNA"/>
</dbReference>
<dbReference type="RefSeq" id="WP_006129062.1">
    <property type="nucleotide sequence ID" value="NZ_CP098609.1"/>
</dbReference>
<proteinExistence type="predicted"/>
<name>A0ABY4UNC8_STRFL</name>
<evidence type="ECO:0000313" key="1">
    <source>
        <dbReference type="EMBL" id="USC45660.1"/>
    </source>
</evidence>
<accession>A0ABY4UNC8</accession>
<reference evidence="1" key="1">
    <citation type="submission" date="2021-08" db="EMBL/GenBank/DDBJ databases">
        <title>DNA methylation of m4C regulates biosynthesis of daptomycin in Streptomyces roseosporus L30.</title>
        <authorList>
            <person name="Fang J.-L."/>
        </authorList>
    </citation>
    <scope>NUCLEOTIDE SEQUENCE</scope>
    <source>
        <strain evidence="1">L30</strain>
    </source>
</reference>
<keyword evidence="2" id="KW-1185">Reference proteome</keyword>
<protein>
    <submittedName>
        <fullName evidence="1">Uncharacterized protein</fullName>
    </submittedName>
</protein>
<evidence type="ECO:0000313" key="2">
    <source>
        <dbReference type="Proteomes" id="UP001056079"/>
    </source>
</evidence>
<gene>
    <name evidence="1" type="ORF">K7395_02415</name>
</gene>